<dbReference type="EMBL" id="CP046452">
    <property type="protein sequence ID" value="QGU02792.1"/>
    <property type="molecule type" value="Genomic_DNA"/>
</dbReference>
<keyword evidence="3" id="KW-1185">Reference proteome</keyword>
<keyword evidence="1" id="KW-0812">Transmembrane</keyword>
<keyword evidence="1" id="KW-0472">Membrane</keyword>
<evidence type="ECO:0000313" key="2">
    <source>
        <dbReference type="EMBL" id="QGU02792.1"/>
    </source>
</evidence>
<evidence type="ECO:0000313" key="3">
    <source>
        <dbReference type="Proteomes" id="UP000427071"/>
    </source>
</evidence>
<evidence type="ECO:0008006" key="4">
    <source>
        <dbReference type="Google" id="ProtNLM"/>
    </source>
</evidence>
<sequence>MRRFLIAFLQLMVVAAFIRWSVYVFAVDTSAGGFFTENSLGIAFGISFFALIFALSFLGSLYPTNLAKYWKDGKVGVGEVQTYEHRGLKNGVRNYRIAMQVEGEDGAVFDGILSVPVGKRRLPALHQGQILPVVYRAKKPKQLYVPHGPLKERAQLFYDFYCLRTGRVDQLTLNAGYYGLPGRAVIAQEMSDGLVFPGKERLHLDLSVFTPDGHQFPSTATVLVDAYQKDVLHQARYLEVKYLPEALEKVAVRIPKAPKVG</sequence>
<gene>
    <name evidence="2" type="ORF">CKALI_09685</name>
</gene>
<dbReference type="AlphaFoldDB" id="A0A6B8VCC8"/>
<name>A0A6B8VCC8_9CORY</name>
<reference evidence="3" key="1">
    <citation type="submission" date="2019-11" db="EMBL/GenBank/DDBJ databases">
        <title>Complete genome sequence of Corynebacterium kalinowskii 1959, a novel Corynebacterium species isolated from soil of a small paddock in Vilsendorf, Germany.</title>
        <authorList>
            <person name="Schaffert L."/>
            <person name="Ruwe M."/>
            <person name="Milse J."/>
            <person name="Hanuschka K."/>
            <person name="Ortseifen V."/>
            <person name="Droste J."/>
            <person name="Brandt D."/>
            <person name="Schlueter L."/>
            <person name="Kutter Y."/>
            <person name="Vinke S."/>
            <person name="Viehoefer P."/>
            <person name="Jacob L."/>
            <person name="Luebke N.-C."/>
            <person name="Schulte-Berndt E."/>
            <person name="Hain C."/>
            <person name="Linder M."/>
            <person name="Schmidt P."/>
            <person name="Wollenschlaeger L."/>
            <person name="Luttermann T."/>
            <person name="Thieme E."/>
            <person name="Hassa J."/>
            <person name="Haak M."/>
            <person name="Wittchen M."/>
            <person name="Mentz A."/>
            <person name="Persicke M."/>
            <person name="Busche T."/>
            <person name="Ruckert C."/>
        </authorList>
    </citation>
    <scope>NUCLEOTIDE SEQUENCE [LARGE SCALE GENOMIC DNA]</scope>
    <source>
        <strain evidence="3">1959</strain>
    </source>
</reference>
<dbReference type="Proteomes" id="UP000427071">
    <property type="component" value="Chromosome"/>
</dbReference>
<dbReference type="RefSeq" id="WP_156193140.1">
    <property type="nucleotide sequence ID" value="NZ_CP046452.1"/>
</dbReference>
<evidence type="ECO:0000256" key="1">
    <source>
        <dbReference type="SAM" id="Phobius"/>
    </source>
</evidence>
<keyword evidence="1" id="KW-1133">Transmembrane helix</keyword>
<organism evidence="2 3">
    <name type="scientific">Corynebacterium kalinowskii</name>
    <dbReference type="NCBI Taxonomy" id="2675216"/>
    <lineage>
        <taxon>Bacteria</taxon>
        <taxon>Bacillati</taxon>
        <taxon>Actinomycetota</taxon>
        <taxon>Actinomycetes</taxon>
        <taxon>Mycobacteriales</taxon>
        <taxon>Corynebacteriaceae</taxon>
        <taxon>Corynebacterium</taxon>
    </lineage>
</organism>
<accession>A0A6B8VCC8</accession>
<protein>
    <recommendedName>
        <fullName evidence="4">DUF3592 domain-containing protein</fullName>
    </recommendedName>
</protein>
<dbReference type="KEGG" id="ckw:CKALI_09685"/>
<feature type="transmembrane region" description="Helical" evidence="1">
    <location>
        <begin position="42"/>
        <end position="62"/>
    </location>
</feature>
<proteinExistence type="predicted"/>